<proteinExistence type="inferred from homology"/>
<evidence type="ECO:0000256" key="4">
    <source>
        <dbReference type="ARBA" id="ARBA00022912"/>
    </source>
</evidence>
<feature type="domain" description="Tyrosine-protein phosphatase" evidence="5">
    <location>
        <begin position="70"/>
        <end position="211"/>
    </location>
</feature>
<evidence type="ECO:0000313" key="8">
    <source>
        <dbReference type="Proteomes" id="UP000006352"/>
    </source>
</evidence>
<dbReference type="GO" id="GO:0005737">
    <property type="term" value="C:cytoplasm"/>
    <property type="evidence" value="ECO:0007669"/>
    <property type="project" value="TreeGrafter"/>
</dbReference>
<name>J4H237_9APHY</name>
<dbReference type="PROSITE" id="PS00383">
    <property type="entry name" value="TYR_PHOSPHATASE_1"/>
    <property type="match status" value="1"/>
</dbReference>
<keyword evidence="4" id="KW-0904">Protein phosphatase</keyword>
<dbReference type="GeneID" id="24095755"/>
<dbReference type="PROSITE" id="PS50056">
    <property type="entry name" value="TYR_PHOSPHATASE_2"/>
    <property type="match status" value="1"/>
</dbReference>
<keyword evidence="3" id="KW-0378">Hydrolase</keyword>
<dbReference type="PANTHER" id="PTHR10159">
    <property type="entry name" value="DUAL SPECIFICITY PROTEIN PHOSPHATASE"/>
    <property type="match status" value="1"/>
</dbReference>
<dbReference type="InParanoid" id="J4H237"/>
<protein>
    <recommendedName>
        <fullName evidence="2">protein-tyrosine-phosphatase</fullName>
        <ecNumber evidence="2">3.1.3.48</ecNumber>
    </recommendedName>
</protein>
<dbReference type="PANTHER" id="PTHR10159:SF519">
    <property type="entry name" value="DUAL SPECIFICITY PROTEIN PHOSPHATASE MPK3"/>
    <property type="match status" value="1"/>
</dbReference>
<dbReference type="EC" id="3.1.3.48" evidence="2"/>
<dbReference type="InterPro" id="IPR000387">
    <property type="entry name" value="Tyr_Pase_dom"/>
</dbReference>
<dbReference type="AlphaFoldDB" id="J4H237"/>
<dbReference type="SUPFAM" id="SSF52799">
    <property type="entry name" value="(Phosphotyrosine protein) phosphatases II"/>
    <property type="match status" value="1"/>
</dbReference>
<dbReference type="GO" id="GO:0004725">
    <property type="term" value="F:protein tyrosine phosphatase activity"/>
    <property type="evidence" value="ECO:0007669"/>
    <property type="project" value="UniProtKB-EC"/>
</dbReference>
<keyword evidence="8" id="KW-1185">Reference proteome</keyword>
<dbReference type="InterPro" id="IPR020422">
    <property type="entry name" value="TYR_PHOSPHATASE_DUAL_dom"/>
</dbReference>
<feature type="domain" description="Tyrosine specific protein phosphatases" evidence="6">
    <location>
        <begin position="128"/>
        <end position="189"/>
    </location>
</feature>
<dbReference type="Proteomes" id="UP000006352">
    <property type="component" value="Unassembled WGS sequence"/>
</dbReference>
<sequence length="227" mass="25702">MKKMPPASQANAAALQIARKRTCTRPTSPPSADSPLSMLRSLTVDYDYFERRALRAVCIQKTPMDDFHPQASEIIPDLFVCDIYTATSTAVVRGLGITHIASVLKHDCPCFPVEMRHIHIPVDDSRNAELLGHLDFTADWITHALEHKGRVMVHCVWGMSRSASIAIAYLMVARHMSVDNALKHVVSRRQIVRPNSGFLRQLKLYERILKGREQRRTDTHELLEDVP</sequence>
<dbReference type="HOGENOM" id="CLU_027074_9_1_1"/>
<evidence type="ECO:0000256" key="2">
    <source>
        <dbReference type="ARBA" id="ARBA00013064"/>
    </source>
</evidence>
<organism evidence="7 8">
    <name type="scientific">Fibroporia radiculosa</name>
    <dbReference type="NCBI Taxonomy" id="599839"/>
    <lineage>
        <taxon>Eukaryota</taxon>
        <taxon>Fungi</taxon>
        <taxon>Dikarya</taxon>
        <taxon>Basidiomycota</taxon>
        <taxon>Agaricomycotina</taxon>
        <taxon>Agaricomycetes</taxon>
        <taxon>Polyporales</taxon>
        <taxon>Fibroporiaceae</taxon>
        <taxon>Fibroporia</taxon>
    </lineage>
</organism>
<evidence type="ECO:0000256" key="1">
    <source>
        <dbReference type="ARBA" id="ARBA00008601"/>
    </source>
</evidence>
<dbReference type="RefSeq" id="XP_012180127.1">
    <property type="nucleotide sequence ID" value="XM_012324737.1"/>
</dbReference>
<dbReference type="Gene3D" id="3.90.190.10">
    <property type="entry name" value="Protein tyrosine phosphatase superfamily"/>
    <property type="match status" value="1"/>
</dbReference>
<reference evidence="7 8" key="1">
    <citation type="journal article" date="2012" name="Appl. Environ. Microbiol.">
        <title>Short-read sequencing for genomic analysis of the brown rot fungus Fibroporia radiculosa.</title>
        <authorList>
            <person name="Tang J.D."/>
            <person name="Perkins A.D."/>
            <person name="Sonstegard T.S."/>
            <person name="Schroeder S.G."/>
            <person name="Burgess S.C."/>
            <person name="Diehl S.V."/>
        </authorList>
    </citation>
    <scope>NUCLEOTIDE SEQUENCE [LARGE SCALE GENOMIC DNA]</scope>
    <source>
        <strain evidence="7 8">TFFH 294</strain>
    </source>
</reference>
<dbReference type="PROSITE" id="PS50054">
    <property type="entry name" value="TYR_PHOSPHATASE_DUAL"/>
    <property type="match status" value="1"/>
</dbReference>
<evidence type="ECO:0000313" key="7">
    <source>
        <dbReference type="EMBL" id="CCM00844.1"/>
    </source>
</evidence>
<evidence type="ECO:0000259" key="6">
    <source>
        <dbReference type="PROSITE" id="PS50056"/>
    </source>
</evidence>
<gene>
    <name evidence="7" type="ORF">FIBRA_02886</name>
</gene>
<dbReference type="Pfam" id="PF00782">
    <property type="entry name" value="DSPc"/>
    <property type="match status" value="1"/>
</dbReference>
<evidence type="ECO:0000259" key="5">
    <source>
        <dbReference type="PROSITE" id="PS50054"/>
    </source>
</evidence>
<accession>J4H237</accession>
<dbReference type="STRING" id="599839.J4H237"/>
<dbReference type="InterPro" id="IPR029021">
    <property type="entry name" value="Prot-tyrosine_phosphatase-like"/>
</dbReference>
<dbReference type="InterPro" id="IPR000340">
    <property type="entry name" value="Dual-sp_phosphatase_cat-dom"/>
</dbReference>
<evidence type="ECO:0000256" key="3">
    <source>
        <dbReference type="ARBA" id="ARBA00022801"/>
    </source>
</evidence>
<dbReference type="EMBL" id="HE797007">
    <property type="protein sequence ID" value="CCM00844.1"/>
    <property type="molecule type" value="Genomic_DNA"/>
</dbReference>
<dbReference type="GO" id="GO:0043409">
    <property type="term" value="P:negative regulation of MAPK cascade"/>
    <property type="evidence" value="ECO:0007669"/>
    <property type="project" value="TreeGrafter"/>
</dbReference>
<comment type="similarity">
    <text evidence="1">Belongs to the protein-tyrosine phosphatase family. Non-receptor class dual specificity subfamily.</text>
</comment>
<dbReference type="CDD" id="cd14498">
    <property type="entry name" value="DSP"/>
    <property type="match status" value="1"/>
</dbReference>
<dbReference type="OrthoDB" id="2017893at2759"/>
<dbReference type="InterPro" id="IPR016130">
    <property type="entry name" value="Tyr_Pase_AS"/>
</dbReference>
<dbReference type="SMART" id="SM00195">
    <property type="entry name" value="DSPc"/>
    <property type="match status" value="1"/>
</dbReference>